<gene>
    <name evidence="15" type="primary">upp</name>
    <name evidence="17" type="ORF">EDX97_05105</name>
</gene>
<evidence type="ECO:0000256" key="7">
    <source>
        <dbReference type="ARBA" id="ARBA00022741"/>
    </source>
</evidence>
<organism evidence="17 18">
    <name type="scientific">Absicoccus porci</name>
    <dbReference type="NCBI Taxonomy" id="2486576"/>
    <lineage>
        <taxon>Bacteria</taxon>
        <taxon>Bacillati</taxon>
        <taxon>Bacillota</taxon>
        <taxon>Erysipelotrichia</taxon>
        <taxon>Erysipelotrichales</taxon>
        <taxon>Erysipelotrichaceae</taxon>
        <taxon>Absicoccus</taxon>
    </lineage>
</organism>
<dbReference type="AlphaFoldDB" id="A0A3N0HZK9"/>
<keyword evidence="6 15" id="KW-0808">Transferase</keyword>
<comment type="function">
    <text evidence="12 15">Catalyzes the conversion of uracil and 5-phospho-alpha-D-ribose 1-diphosphate (PRPP) to UMP and diphosphate.</text>
</comment>
<evidence type="ECO:0000256" key="9">
    <source>
        <dbReference type="ARBA" id="ARBA00023134"/>
    </source>
</evidence>
<feature type="binding site" evidence="15">
    <location>
        <position position="197"/>
    </location>
    <ligand>
        <name>5-phospho-alpha-D-ribose 1-diphosphate</name>
        <dbReference type="ChEBI" id="CHEBI:58017"/>
    </ligand>
</feature>
<keyword evidence="7 15" id="KW-0547">Nucleotide-binding</keyword>
<dbReference type="EMBL" id="RJQC01000002">
    <property type="protein sequence ID" value="RNM30181.1"/>
    <property type="molecule type" value="Genomic_DNA"/>
</dbReference>
<keyword evidence="18" id="KW-1185">Reference proteome</keyword>
<evidence type="ECO:0000256" key="4">
    <source>
        <dbReference type="ARBA" id="ARBA00022533"/>
    </source>
</evidence>
<evidence type="ECO:0000259" key="16">
    <source>
        <dbReference type="Pfam" id="PF14681"/>
    </source>
</evidence>
<dbReference type="GO" id="GO:0004845">
    <property type="term" value="F:uracil phosphoribosyltransferase activity"/>
    <property type="evidence" value="ECO:0007669"/>
    <property type="project" value="UniProtKB-UniRule"/>
</dbReference>
<evidence type="ECO:0000256" key="8">
    <source>
        <dbReference type="ARBA" id="ARBA00022842"/>
    </source>
</evidence>
<comment type="catalytic activity">
    <reaction evidence="11 15">
        <text>UMP + diphosphate = 5-phospho-alpha-D-ribose 1-diphosphate + uracil</text>
        <dbReference type="Rhea" id="RHEA:13017"/>
        <dbReference type="ChEBI" id="CHEBI:17568"/>
        <dbReference type="ChEBI" id="CHEBI:33019"/>
        <dbReference type="ChEBI" id="CHEBI:57865"/>
        <dbReference type="ChEBI" id="CHEBI:58017"/>
        <dbReference type="EC" id="2.4.2.9"/>
    </reaction>
</comment>
<evidence type="ECO:0000313" key="17">
    <source>
        <dbReference type="EMBL" id="RNM30181.1"/>
    </source>
</evidence>
<dbReference type="InterPro" id="IPR000836">
    <property type="entry name" value="PRTase_dom"/>
</dbReference>
<dbReference type="GO" id="GO:0005525">
    <property type="term" value="F:GTP binding"/>
    <property type="evidence" value="ECO:0007669"/>
    <property type="project" value="UniProtKB-KW"/>
</dbReference>
<dbReference type="PANTHER" id="PTHR32315">
    <property type="entry name" value="ADENINE PHOSPHORIBOSYLTRANSFERASE"/>
    <property type="match status" value="1"/>
</dbReference>
<dbReference type="CDD" id="cd06223">
    <property type="entry name" value="PRTases_typeI"/>
    <property type="match status" value="1"/>
</dbReference>
<keyword evidence="8 15" id="KW-0460">Magnesium</keyword>
<dbReference type="GO" id="GO:0044206">
    <property type="term" value="P:UMP salvage"/>
    <property type="evidence" value="ECO:0007669"/>
    <property type="project" value="UniProtKB-UniRule"/>
</dbReference>
<evidence type="ECO:0000256" key="3">
    <source>
        <dbReference type="ARBA" id="ARBA00011894"/>
    </source>
</evidence>
<evidence type="ECO:0000256" key="11">
    <source>
        <dbReference type="ARBA" id="ARBA00052919"/>
    </source>
</evidence>
<reference evidence="17 18" key="1">
    <citation type="submission" date="2018-11" db="EMBL/GenBank/DDBJ databases">
        <title>Clostridium sp. nov., a member of the family Erysipelotrichaceae isolated from pig faeces.</title>
        <authorList>
            <person name="Chang Y.-H."/>
        </authorList>
    </citation>
    <scope>NUCLEOTIDE SEQUENCE [LARGE SCALE GENOMIC DNA]</scope>
    <source>
        <strain evidence="17 18">YH-panp20</strain>
    </source>
</reference>
<dbReference type="InterPro" id="IPR050054">
    <property type="entry name" value="UPRTase/APRTase"/>
</dbReference>
<dbReference type="RefSeq" id="WP_128520110.1">
    <property type="nucleotide sequence ID" value="NZ_CAUWBR010000004.1"/>
</dbReference>
<comment type="similarity">
    <text evidence="2 15">Belongs to the UPRTase family.</text>
</comment>
<evidence type="ECO:0000256" key="5">
    <source>
        <dbReference type="ARBA" id="ARBA00022676"/>
    </source>
</evidence>
<feature type="binding site" evidence="15">
    <location>
        <position position="76"/>
    </location>
    <ligand>
        <name>5-phospho-alpha-D-ribose 1-diphosphate</name>
        <dbReference type="ChEBI" id="CHEBI:58017"/>
    </ligand>
</feature>
<keyword evidence="5 15" id="KW-0328">Glycosyltransferase</keyword>
<feature type="binding site" evidence="15">
    <location>
        <position position="191"/>
    </location>
    <ligand>
        <name>uracil</name>
        <dbReference type="ChEBI" id="CHEBI:17568"/>
    </ligand>
</feature>
<dbReference type="Gene3D" id="3.40.50.2020">
    <property type="match status" value="1"/>
</dbReference>
<dbReference type="UniPathway" id="UPA00574">
    <property type="reaction ID" value="UER00636"/>
</dbReference>
<sequence length="206" mass="22624">MLTVIDHPLIRHKLTIMRNKDTGTKDFRQNLDEIGGLMVYEVTRDLPTRDIQIETPMAPYVGQELAKKVVIMPILRAGLGMVSGIMDLIPTAQVAHIGMFRNEETLKPQVYFEKYPKDFPEAEVIIVDPMLATGGSSIAAIDMAKAHGAQSIRLVCLVGAPEGVNAVEKAHPDVHLYLAALDERLNEHGYIIPGLGDAGDRIFGTK</sequence>
<evidence type="ECO:0000256" key="12">
    <source>
        <dbReference type="ARBA" id="ARBA00056901"/>
    </source>
</evidence>
<evidence type="ECO:0000256" key="14">
    <source>
        <dbReference type="ARBA" id="ARBA00079807"/>
    </source>
</evidence>
<dbReference type="Proteomes" id="UP000276568">
    <property type="component" value="Unassembled WGS sequence"/>
</dbReference>
<name>A0A3N0HZK9_9FIRM</name>
<dbReference type="NCBIfam" id="NF001097">
    <property type="entry name" value="PRK00129.1"/>
    <property type="match status" value="1"/>
</dbReference>
<dbReference type="Pfam" id="PF14681">
    <property type="entry name" value="UPRTase"/>
    <property type="match status" value="1"/>
</dbReference>
<evidence type="ECO:0000313" key="18">
    <source>
        <dbReference type="Proteomes" id="UP000276568"/>
    </source>
</evidence>
<dbReference type="InterPro" id="IPR034332">
    <property type="entry name" value="Upp_B"/>
</dbReference>
<feature type="binding site" evidence="15">
    <location>
        <begin position="128"/>
        <end position="136"/>
    </location>
    <ligand>
        <name>5-phospho-alpha-D-ribose 1-diphosphate</name>
        <dbReference type="ChEBI" id="CHEBI:58017"/>
    </ligand>
</feature>
<dbReference type="GO" id="GO:0005737">
    <property type="term" value="C:cytoplasm"/>
    <property type="evidence" value="ECO:0007669"/>
    <property type="project" value="UniProtKB-ARBA"/>
</dbReference>
<dbReference type="FunFam" id="3.40.50.2020:FF:000003">
    <property type="entry name" value="Uracil phosphoribosyltransferase"/>
    <property type="match status" value="1"/>
</dbReference>
<feature type="binding site" evidence="15">
    <location>
        <position position="101"/>
    </location>
    <ligand>
        <name>5-phospho-alpha-D-ribose 1-diphosphate</name>
        <dbReference type="ChEBI" id="CHEBI:58017"/>
    </ligand>
</feature>
<comment type="pathway">
    <text evidence="1 15">Pyrimidine metabolism; UMP biosynthesis via salvage pathway; UMP from uracil: step 1/1.</text>
</comment>
<comment type="caution">
    <text evidence="17">The sequence shown here is derived from an EMBL/GenBank/DDBJ whole genome shotgun (WGS) entry which is preliminary data.</text>
</comment>
<evidence type="ECO:0000256" key="6">
    <source>
        <dbReference type="ARBA" id="ARBA00022679"/>
    </source>
</evidence>
<feature type="domain" description="Phosphoribosyltransferase" evidence="16">
    <location>
        <begin position="4"/>
        <end position="205"/>
    </location>
</feature>
<evidence type="ECO:0000256" key="10">
    <source>
        <dbReference type="ARBA" id="ARBA00031082"/>
    </source>
</evidence>
<dbReference type="InterPro" id="IPR029057">
    <property type="entry name" value="PRTase-like"/>
</dbReference>
<dbReference type="GO" id="GO:0006223">
    <property type="term" value="P:uracil salvage"/>
    <property type="evidence" value="ECO:0007669"/>
    <property type="project" value="InterPro"/>
</dbReference>
<dbReference type="InterPro" id="IPR005765">
    <property type="entry name" value="UPRT"/>
</dbReference>
<keyword evidence="9 15" id="KW-0342">GTP-binding</keyword>
<evidence type="ECO:0000256" key="13">
    <source>
        <dbReference type="ARBA" id="ARBA00072146"/>
    </source>
</evidence>
<evidence type="ECO:0000256" key="1">
    <source>
        <dbReference type="ARBA" id="ARBA00005180"/>
    </source>
</evidence>
<dbReference type="GO" id="GO:0000287">
    <property type="term" value="F:magnesium ion binding"/>
    <property type="evidence" value="ECO:0007669"/>
    <property type="project" value="UniProtKB-UniRule"/>
</dbReference>
<evidence type="ECO:0000256" key="15">
    <source>
        <dbReference type="HAMAP-Rule" id="MF_01218"/>
    </source>
</evidence>
<feature type="binding site" evidence="15">
    <location>
        <begin position="196"/>
        <end position="198"/>
    </location>
    <ligand>
        <name>uracil</name>
        <dbReference type="ChEBI" id="CHEBI:17568"/>
    </ligand>
</feature>
<dbReference type="SUPFAM" id="SSF53271">
    <property type="entry name" value="PRTase-like"/>
    <property type="match status" value="1"/>
</dbReference>
<comment type="activity regulation">
    <text evidence="15">Allosterically activated by GTP.</text>
</comment>
<comment type="cofactor">
    <cofactor evidence="15">
        <name>Mg(2+)</name>
        <dbReference type="ChEBI" id="CHEBI:18420"/>
    </cofactor>
    <text evidence="15">Binds 1 Mg(2+) ion per subunit. The magnesium is bound as Mg-PRPP.</text>
</comment>
<accession>A0A3N0HZK9</accession>
<dbReference type="EC" id="2.4.2.9" evidence="3 15"/>
<dbReference type="OrthoDB" id="9781675at2"/>
<protein>
    <recommendedName>
        <fullName evidence="13 15">Uracil phosphoribosyltransferase</fullName>
        <ecNumber evidence="3 15">2.4.2.9</ecNumber>
    </recommendedName>
    <alternativeName>
        <fullName evidence="10 15">UMP pyrophosphorylase</fullName>
    </alternativeName>
    <alternativeName>
        <fullName evidence="14 15">UPRTase</fullName>
    </alternativeName>
</protein>
<dbReference type="HAMAP" id="MF_01218_B">
    <property type="entry name" value="Upp_B"/>
    <property type="match status" value="1"/>
</dbReference>
<evidence type="ECO:0000256" key="2">
    <source>
        <dbReference type="ARBA" id="ARBA00009516"/>
    </source>
</evidence>
<dbReference type="NCBIfam" id="TIGR01091">
    <property type="entry name" value="upp"/>
    <property type="match status" value="1"/>
</dbReference>
<keyword evidence="4 15" id="KW-0021">Allosteric enzyme</keyword>
<proteinExistence type="inferred from homology"/>
<dbReference type="PANTHER" id="PTHR32315:SF4">
    <property type="entry name" value="URACIL PHOSPHORIBOSYLTRANSFERASE, CHLOROPLASTIC"/>
    <property type="match status" value="1"/>
</dbReference>